<proteinExistence type="predicted"/>
<sequence length="89" mass="10187">METSPIHQTCWVEKDQDGANYTYYWLGPDQRRIADGSNLTVDYALRSRHSGAYTCVAKSMQAAHRDLEGTIFVIVSRKSHLHRISKSFL</sequence>
<feature type="domain" description="Ig-like" evidence="1">
    <location>
        <begin position="1"/>
        <end position="68"/>
    </location>
</feature>
<dbReference type="STRING" id="6205.A0A0R3WXD9"/>
<evidence type="ECO:0000313" key="4">
    <source>
        <dbReference type="WBParaSite" id="TTAC_0000542901-mRNA-1"/>
    </source>
</evidence>
<organism evidence="4">
    <name type="scientific">Hydatigena taeniaeformis</name>
    <name type="common">Feline tapeworm</name>
    <name type="synonym">Taenia taeniaeformis</name>
    <dbReference type="NCBI Taxonomy" id="6205"/>
    <lineage>
        <taxon>Eukaryota</taxon>
        <taxon>Metazoa</taxon>
        <taxon>Spiralia</taxon>
        <taxon>Lophotrochozoa</taxon>
        <taxon>Platyhelminthes</taxon>
        <taxon>Cestoda</taxon>
        <taxon>Eucestoda</taxon>
        <taxon>Cyclophyllidea</taxon>
        <taxon>Taeniidae</taxon>
        <taxon>Hydatigera</taxon>
    </lineage>
</organism>
<reference evidence="2 3" key="2">
    <citation type="submission" date="2018-11" db="EMBL/GenBank/DDBJ databases">
        <authorList>
            <consortium name="Pathogen Informatics"/>
        </authorList>
    </citation>
    <scope>NUCLEOTIDE SEQUENCE [LARGE SCALE GENOMIC DNA]</scope>
</reference>
<evidence type="ECO:0000313" key="3">
    <source>
        <dbReference type="Proteomes" id="UP000274429"/>
    </source>
</evidence>
<dbReference type="AlphaFoldDB" id="A0A0R3WXD9"/>
<dbReference type="PROSITE" id="PS50835">
    <property type="entry name" value="IG_LIKE"/>
    <property type="match status" value="1"/>
</dbReference>
<dbReference type="WBParaSite" id="TTAC_0000542901-mRNA-1">
    <property type="protein sequence ID" value="TTAC_0000542901-mRNA-1"/>
    <property type="gene ID" value="TTAC_0000542901"/>
</dbReference>
<gene>
    <name evidence="2" type="ORF">TTAC_LOCUS5414</name>
</gene>
<dbReference type="InterPro" id="IPR013783">
    <property type="entry name" value="Ig-like_fold"/>
</dbReference>
<evidence type="ECO:0000313" key="2">
    <source>
        <dbReference type="EMBL" id="VDM26930.1"/>
    </source>
</evidence>
<name>A0A0R3WXD9_HYDTA</name>
<dbReference type="EMBL" id="UYWX01007413">
    <property type="protein sequence ID" value="VDM26930.1"/>
    <property type="molecule type" value="Genomic_DNA"/>
</dbReference>
<dbReference type="InterPro" id="IPR007110">
    <property type="entry name" value="Ig-like_dom"/>
</dbReference>
<evidence type="ECO:0000259" key="1">
    <source>
        <dbReference type="PROSITE" id="PS50835"/>
    </source>
</evidence>
<protein>
    <submittedName>
        <fullName evidence="4">Ig-like domain-containing protein</fullName>
    </submittedName>
</protein>
<keyword evidence="3" id="KW-1185">Reference proteome</keyword>
<dbReference type="Proteomes" id="UP000274429">
    <property type="component" value="Unassembled WGS sequence"/>
</dbReference>
<dbReference type="OrthoDB" id="10345954at2759"/>
<dbReference type="Gene3D" id="2.60.40.10">
    <property type="entry name" value="Immunoglobulins"/>
    <property type="match status" value="1"/>
</dbReference>
<reference evidence="4" key="1">
    <citation type="submission" date="2017-02" db="UniProtKB">
        <authorList>
            <consortium name="WormBaseParasite"/>
        </authorList>
    </citation>
    <scope>IDENTIFICATION</scope>
</reference>
<accession>A0A0R3WXD9</accession>